<dbReference type="GO" id="GO:0005829">
    <property type="term" value="C:cytosol"/>
    <property type="evidence" value="ECO:0007669"/>
    <property type="project" value="TreeGrafter"/>
</dbReference>
<evidence type="ECO:0000256" key="2">
    <source>
        <dbReference type="ARBA" id="ARBA00023125"/>
    </source>
</evidence>
<sequence length="144" mass="15307">MQIDGRVTNAALAEATGLSVSAANERLRRLQERGVITGWGARVDPETVGLDLLAFLFVLVDRTEHNAGFIAAASALPEVLELHHVTGEWSYLLKVRVAGTKALERLVSDRIKAIPGVARSLTFIALSSAKETAALPVPGPEGRG</sequence>
<evidence type="ECO:0000313" key="5">
    <source>
        <dbReference type="EMBL" id="GHD42659.1"/>
    </source>
</evidence>
<dbReference type="Pfam" id="PF01037">
    <property type="entry name" value="AsnC_trans_reg"/>
    <property type="match status" value="1"/>
</dbReference>
<feature type="domain" description="HTH asnC-type" evidence="4">
    <location>
        <begin position="1"/>
        <end position="51"/>
    </location>
</feature>
<dbReference type="SUPFAM" id="SSF54909">
    <property type="entry name" value="Dimeric alpha+beta barrel"/>
    <property type="match status" value="1"/>
</dbReference>
<evidence type="ECO:0000259" key="4">
    <source>
        <dbReference type="PROSITE" id="PS50956"/>
    </source>
</evidence>
<protein>
    <submittedName>
        <fullName evidence="5">AsnC family transcriptional regulator</fullName>
    </submittedName>
</protein>
<gene>
    <name evidence="5" type="ORF">GCM10017083_07920</name>
</gene>
<reference evidence="5" key="1">
    <citation type="journal article" date="2014" name="Int. J. Syst. Evol. Microbiol.">
        <title>Complete genome sequence of Corynebacterium casei LMG S-19264T (=DSM 44701T), isolated from a smear-ripened cheese.</title>
        <authorList>
            <consortium name="US DOE Joint Genome Institute (JGI-PGF)"/>
            <person name="Walter F."/>
            <person name="Albersmeier A."/>
            <person name="Kalinowski J."/>
            <person name="Ruckert C."/>
        </authorList>
    </citation>
    <scope>NUCLEOTIDE SEQUENCE</scope>
    <source>
        <strain evidence="5">KCTC 42651</strain>
    </source>
</reference>
<evidence type="ECO:0000256" key="3">
    <source>
        <dbReference type="ARBA" id="ARBA00023163"/>
    </source>
</evidence>
<comment type="caution">
    <text evidence="5">The sequence shown here is derived from an EMBL/GenBank/DDBJ whole genome shotgun (WGS) entry which is preliminary data.</text>
</comment>
<dbReference type="PRINTS" id="PR00033">
    <property type="entry name" value="HTHASNC"/>
</dbReference>
<dbReference type="PANTHER" id="PTHR30154">
    <property type="entry name" value="LEUCINE-RESPONSIVE REGULATORY PROTEIN"/>
    <property type="match status" value="1"/>
</dbReference>
<dbReference type="InterPro" id="IPR019888">
    <property type="entry name" value="Tscrpt_reg_AsnC-like"/>
</dbReference>
<keyword evidence="3" id="KW-0804">Transcription</keyword>
<dbReference type="Pfam" id="PF13412">
    <property type="entry name" value="HTH_24"/>
    <property type="match status" value="1"/>
</dbReference>
<dbReference type="Gene3D" id="3.30.70.920">
    <property type="match status" value="1"/>
</dbReference>
<dbReference type="Gene3D" id="1.10.10.10">
    <property type="entry name" value="Winged helix-like DNA-binding domain superfamily/Winged helix DNA-binding domain"/>
    <property type="match status" value="1"/>
</dbReference>
<keyword evidence="1" id="KW-0805">Transcription regulation</keyword>
<accession>A0A918XNQ3</accession>
<dbReference type="InterPro" id="IPR036388">
    <property type="entry name" value="WH-like_DNA-bd_sf"/>
</dbReference>
<keyword evidence="2" id="KW-0238">DNA-binding</keyword>
<reference evidence="5" key="2">
    <citation type="submission" date="2020-09" db="EMBL/GenBank/DDBJ databases">
        <authorList>
            <person name="Sun Q."/>
            <person name="Kim S."/>
        </authorList>
    </citation>
    <scope>NUCLEOTIDE SEQUENCE</scope>
    <source>
        <strain evidence="5">KCTC 42651</strain>
    </source>
</reference>
<proteinExistence type="predicted"/>
<dbReference type="PROSITE" id="PS00519">
    <property type="entry name" value="HTH_ASNC_1"/>
    <property type="match status" value="1"/>
</dbReference>
<dbReference type="GO" id="GO:0043565">
    <property type="term" value="F:sequence-specific DNA binding"/>
    <property type="evidence" value="ECO:0007669"/>
    <property type="project" value="InterPro"/>
</dbReference>
<dbReference type="InterPro" id="IPR036390">
    <property type="entry name" value="WH_DNA-bd_sf"/>
</dbReference>
<dbReference type="AlphaFoldDB" id="A0A918XNQ3"/>
<dbReference type="Proteomes" id="UP000630353">
    <property type="component" value="Unassembled WGS sequence"/>
</dbReference>
<dbReference type="InterPro" id="IPR019887">
    <property type="entry name" value="Tscrpt_reg_AsnC/Lrp_C"/>
</dbReference>
<dbReference type="SUPFAM" id="SSF46785">
    <property type="entry name" value="Winged helix' DNA-binding domain"/>
    <property type="match status" value="1"/>
</dbReference>
<name>A0A918XNQ3_9PROT</name>
<dbReference type="GO" id="GO:0043200">
    <property type="term" value="P:response to amino acid"/>
    <property type="evidence" value="ECO:0007669"/>
    <property type="project" value="TreeGrafter"/>
</dbReference>
<evidence type="ECO:0000256" key="1">
    <source>
        <dbReference type="ARBA" id="ARBA00023015"/>
    </source>
</evidence>
<dbReference type="PROSITE" id="PS50956">
    <property type="entry name" value="HTH_ASNC_2"/>
    <property type="match status" value="1"/>
</dbReference>
<dbReference type="EMBL" id="BMZS01000002">
    <property type="protein sequence ID" value="GHD42659.1"/>
    <property type="molecule type" value="Genomic_DNA"/>
</dbReference>
<dbReference type="InterPro" id="IPR000485">
    <property type="entry name" value="AsnC-type_HTH_dom"/>
</dbReference>
<dbReference type="InterPro" id="IPR019885">
    <property type="entry name" value="Tscrpt_reg_HTH_AsnC-type_CS"/>
</dbReference>
<dbReference type="InterPro" id="IPR011008">
    <property type="entry name" value="Dimeric_a/b-barrel"/>
</dbReference>
<evidence type="ECO:0000313" key="6">
    <source>
        <dbReference type="Proteomes" id="UP000630353"/>
    </source>
</evidence>
<dbReference type="SMART" id="SM00344">
    <property type="entry name" value="HTH_ASNC"/>
    <property type="match status" value="1"/>
</dbReference>
<organism evidence="5 6">
    <name type="scientific">Thalassobaculum fulvum</name>
    <dbReference type="NCBI Taxonomy" id="1633335"/>
    <lineage>
        <taxon>Bacteria</taxon>
        <taxon>Pseudomonadati</taxon>
        <taxon>Pseudomonadota</taxon>
        <taxon>Alphaproteobacteria</taxon>
        <taxon>Rhodospirillales</taxon>
        <taxon>Thalassobaculaceae</taxon>
        <taxon>Thalassobaculum</taxon>
    </lineage>
</organism>
<keyword evidence="6" id="KW-1185">Reference proteome</keyword>
<dbReference type="PANTHER" id="PTHR30154:SF53">
    <property type="entry name" value="HTH-TYPE TRANSCRIPTIONAL REGULATOR LRPC"/>
    <property type="match status" value="1"/>
</dbReference>